<keyword evidence="5" id="KW-1185">Reference proteome</keyword>
<accession>A0A3P8KBG1</accession>
<evidence type="ECO:0000313" key="2">
    <source>
        <dbReference type="EMBL" id="UUD35299.1"/>
    </source>
</evidence>
<evidence type="ECO:0000256" key="1">
    <source>
        <dbReference type="SAM" id="Coils"/>
    </source>
</evidence>
<evidence type="ECO:0000313" key="4">
    <source>
        <dbReference type="Proteomes" id="UP000280036"/>
    </source>
</evidence>
<gene>
    <name evidence="3" type="ORF">NCTC10126_00413</name>
    <name evidence="2" type="ORF">NPA07_00250</name>
</gene>
<reference evidence="2" key="2">
    <citation type="submission" date="2022-07" db="EMBL/GenBank/DDBJ databases">
        <title>Complete genome of Mycoplasma caviae type strain G122.</title>
        <authorList>
            <person name="Spergser J."/>
        </authorList>
    </citation>
    <scope>NUCLEOTIDE SEQUENCE</scope>
    <source>
        <strain evidence="2">G122</strain>
    </source>
</reference>
<evidence type="ECO:0000313" key="3">
    <source>
        <dbReference type="EMBL" id="VDR41924.1"/>
    </source>
</evidence>
<feature type="coiled-coil region" evidence="1">
    <location>
        <begin position="7"/>
        <end position="34"/>
    </location>
</feature>
<dbReference type="AlphaFoldDB" id="A0A3P8KBG1"/>
<dbReference type="EMBL" id="CP101806">
    <property type="protein sequence ID" value="UUD35299.1"/>
    <property type="molecule type" value="Genomic_DNA"/>
</dbReference>
<evidence type="ECO:0000313" key="5">
    <source>
        <dbReference type="Proteomes" id="UP001058569"/>
    </source>
</evidence>
<protein>
    <submittedName>
        <fullName evidence="3">Uncharacterized protein</fullName>
    </submittedName>
</protein>
<name>A0A3P8KBG1_9BACT</name>
<organism evidence="3 4">
    <name type="scientific">Mycoplasmopsis caviae</name>
    <dbReference type="NCBI Taxonomy" id="55603"/>
    <lineage>
        <taxon>Bacteria</taxon>
        <taxon>Bacillati</taxon>
        <taxon>Mycoplasmatota</taxon>
        <taxon>Mycoplasmoidales</taxon>
        <taxon>Metamycoplasmataceae</taxon>
        <taxon>Mycoplasmopsis</taxon>
    </lineage>
</organism>
<proteinExistence type="predicted"/>
<dbReference type="EMBL" id="UZVY01000001">
    <property type="protein sequence ID" value="VDR41924.1"/>
    <property type="molecule type" value="Genomic_DNA"/>
</dbReference>
<dbReference type="Proteomes" id="UP000280036">
    <property type="component" value="Unassembled WGS sequence"/>
</dbReference>
<dbReference type="RefSeq" id="WP_126118170.1">
    <property type="nucleotide sequence ID" value="NZ_CP101806.1"/>
</dbReference>
<reference evidence="3 4" key="1">
    <citation type="submission" date="2018-12" db="EMBL/GenBank/DDBJ databases">
        <authorList>
            <consortium name="Pathogen Informatics"/>
        </authorList>
    </citation>
    <scope>NUCLEOTIDE SEQUENCE [LARGE SCALE GENOMIC DNA]</scope>
    <source>
        <strain evidence="3 4">NCTC10126</strain>
    </source>
</reference>
<dbReference type="OrthoDB" id="403765at2"/>
<sequence>MSANLKKVKVEAEVDEIIKQAENLLNTVENYQNIGSTTPSKPLVIKSGDEKYQNFLEITNKEKIKEIVSSGKGVFAYSYSAKKIVLFRDKINWNALSDAEINIKGELLKKLNELWLIANPQNPTYLKDGYGIGSNEELTFNYENNELIIAFKLIKFVGPNNYDVTDTSIYIAKFKLN</sequence>
<keyword evidence="1" id="KW-0175">Coiled coil</keyword>
<dbReference type="Proteomes" id="UP001058569">
    <property type="component" value="Chromosome"/>
</dbReference>